<dbReference type="InterPro" id="IPR001478">
    <property type="entry name" value="PDZ"/>
</dbReference>
<dbReference type="GO" id="GO:0004252">
    <property type="term" value="F:serine-type endopeptidase activity"/>
    <property type="evidence" value="ECO:0007669"/>
    <property type="project" value="InterPro"/>
</dbReference>
<dbReference type="InterPro" id="IPR041489">
    <property type="entry name" value="PDZ_6"/>
</dbReference>
<dbReference type="InterPro" id="IPR001940">
    <property type="entry name" value="Peptidase_S1C"/>
</dbReference>
<dbReference type="PANTHER" id="PTHR22939">
    <property type="entry name" value="SERINE PROTEASE FAMILY S1C HTRA-RELATED"/>
    <property type="match status" value="1"/>
</dbReference>
<dbReference type="OrthoDB" id="7358927at2"/>
<dbReference type="Pfam" id="PF13180">
    <property type="entry name" value="PDZ_2"/>
    <property type="match status" value="1"/>
</dbReference>
<reference evidence="7" key="1">
    <citation type="submission" date="2017-11" db="EMBL/GenBank/DDBJ databases">
        <authorList>
            <person name="Kuznetsova I."/>
            <person name="Sazanova A."/>
            <person name="Chirak E."/>
            <person name="Safronova V."/>
            <person name="Willems A."/>
        </authorList>
    </citation>
    <scope>NUCLEOTIDE SEQUENCE [LARGE SCALE GENOMIC DNA]</scope>
    <source>
        <strain evidence="7">STM 196</strain>
    </source>
</reference>
<keyword evidence="7" id="KW-1185">Reference proteome</keyword>
<dbReference type="SMART" id="SM00228">
    <property type="entry name" value="PDZ"/>
    <property type="match status" value="2"/>
</dbReference>
<sequence>MNRFPLAGWSRYHICLGSLDDSGGARFFHASQEASPCADSRIPVTIALQLIASGLCILFVGGGIAFADSSPPSLAPMLERVFQSVVSISVKGKAAEEIDPLLQDPFYRRFYGLSEELPPQTSSFQAVGSGVIFNAQRGLILTNYHVVEHANAITVSLNIGKTMHARLVGSDPETDLAVIEISADNLLAMPFGDSRHLRVGDYVVAVGNPFGLGQTATLGIVSALGRPGLGTDNLATFIQTDASFNPGNSGGALVNLEGELVGINSATAGSALGINFAIPSVLAEQIADELVAYGKVRRGELGVVVQDMTPKVRLALIINHESGVIVSQVNSDSAAQRAGVLAGDVITAIDGHPVGSATEFRNRIRSIKPDTAIRLLVDRSDKSFEIAARLSELKNDNSPESPITYLGSIVLLDVKAGVKPYGKADGALVIAIDKDSKAAAAGLAAGDIIVSINRQAVHSSKETLDLARRSGHSLLLGIYRDDALRFLTVQ</sequence>
<protein>
    <submittedName>
        <fullName evidence="6">Serine endoprotease DegQ</fullName>
    </submittedName>
</protein>
<dbReference type="Pfam" id="PF13365">
    <property type="entry name" value="Trypsin_2"/>
    <property type="match status" value="1"/>
</dbReference>
<feature type="domain" description="PDZ" evidence="5">
    <location>
        <begin position="390"/>
        <end position="482"/>
    </location>
</feature>
<proteinExistence type="inferred from homology"/>
<name>A0A2P7B974_9HYPH</name>
<keyword evidence="3" id="KW-0378">Hydrolase</keyword>
<dbReference type="SUPFAM" id="SSF50156">
    <property type="entry name" value="PDZ domain-like"/>
    <property type="match status" value="2"/>
</dbReference>
<dbReference type="InterPro" id="IPR036034">
    <property type="entry name" value="PDZ_sf"/>
</dbReference>
<gene>
    <name evidence="6" type="ORF">CU102_24415</name>
</gene>
<dbReference type="Pfam" id="PF17820">
    <property type="entry name" value="PDZ_6"/>
    <property type="match status" value="1"/>
</dbReference>
<dbReference type="AlphaFoldDB" id="A0A2P7B974"/>
<dbReference type="Proteomes" id="UP000241444">
    <property type="component" value="Unassembled WGS sequence"/>
</dbReference>
<organism evidence="6 7">
    <name type="scientific">Phyllobacterium brassicacearum</name>
    <dbReference type="NCBI Taxonomy" id="314235"/>
    <lineage>
        <taxon>Bacteria</taxon>
        <taxon>Pseudomonadati</taxon>
        <taxon>Pseudomonadota</taxon>
        <taxon>Alphaproteobacteria</taxon>
        <taxon>Hyphomicrobiales</taxon>
        <taxon>Phyllobacteriaceae</taxon>
        <taxon>Phyllobacterium</taxon>
    </lineage>
</organism>
<dbReference type="SUPFAM" id="SSF50494">
    <property type="entry name" value="Trypsin-like serine proteases"/>
    <property type="match status" value="1"/>
</dbReference>
<evidence type="ECO:0000313" key="7">
    <source>
        <dbReference type="Proteomes" id="UP000241444"/>
    </source>
</evidence>
<dbReference type="PANTHER" id="PTHR22939:SF129">
    <property type="entry name" value="SERINE PROTEASE HTRA2, MITOCHONDRIAL"/>
    <property type="match status" value="1"/>
</dbReference>
<evidence type="ECO:0000256" key="3">
    <source>
        <dbReference type="ARBA" id="ARBA00022801"/>
    </source>
</evidence>
<dbReference type="GO" id="GO:0006508">
    <property type="term" value="P:proteolysis"/>
    <property type="evidence" value="ECO:0007669"/>
    <property type="project" value="UniProtKB-KW"/>
</dbReference>
<keyword evidence="2 6" id="KW-0645">Protease</keyword>
<comment type="caution">
    <text evidence="6">The sequence shown here is derived from an EMBL/GenBank/DDBJ whole genome shotgun (WGS) entry which is preliminary data.</text>
</comment>
<dbReference type="InterPro" id="IPR009003">
    <property type="entry name" value="Peptidase_S1_PA"/>
</dbReference>
<evidence type="ECO:0000256" key="2">
    <source>
        <dbReference type="ARBA" id="ARBA00022670"/>
    </source>
</evidence>
<keyword evidence="4" id="KW-0720">Serine protease</keyword>
<dbReference type="PROSITE" id="PS50106">
    <property type="entry name" value="PDZ"/>
    <property type="match status" value="2"/>
</dbReference>
<dbReference type="EMBL" id="PGGO01000026">
    <property type="protein sequence ID" value="PSH63008.1"/>
    <property type="molecule type" value="Genomic_DNA"/>
</dbReference>
<feature type="domain" description="PDZ" evidence="5">
    <location>
        <begin position="290"/>
        <end position="376"/>
    </location>
</feature>
<evidence type="ECO:0000256" key="4">
    <source>
        <dbReference type="ARBA" id="ARBA00022825"/>
    </source>
</evidence>
<dbReference type="PRINTS" id="PR00834">
    <property type="entry name" value="PROTEASES2C"/>
</dbReference>
<dbReference type="Gene3D" id="2.40.10.120">
    <property type="match status" value="1"/>
</dbReference>
<dbReference type="Gene3D" id="2.30.42.10">
    <property type="match status" value="2"/>
</dbReference>
<evidence type="ECO:0000259" key="5">
    <source>
        <dbReference type="PROSITE" id="PS50106"/>
    </source>
</evidence>
<evidence type="ECO:0000256" key="1">
    <source>
        <dbReference type="ARBA" id="ARBA00010541"/>
    </source>
</evidence>
<comment type="similarity">
    <text evidence="1">Belongs to the peptidase S1C family.</text>
</comment>
<evidence type="ECO:0000313" key="6">
    <source>
        <dbReference type="EMBL" id="PSH63008.1"/>
    </source>
</evidence>
<accession>A0A2P7B974</accession>